<dbReference type="InterPro" id="IPR011989">
    <property type="entry name" value="ARM-like"/>
</dbReference>
<evidence type="ECO:0000313" key="2">
    <source>
        <dbReference type="Proteomes" id="UP000324800"/>
    </source>
</evidence>
<evidence type="ECO:0000313" key="1">
    <source>
        <dbReference type="EMBL" id="KAA6374078.1"/>
    </source>
</evidence>
<dbReference type="AlphaFoldDB" id="A0A5J4UUJ9"/>
<dbReference type="SUPFAM" id="SSF48371">
    <property type="entry name" value="ARM repeat"/>
    <property type="match status" value="1"/>
</dbReference>
<dbReference type="InterPro" id="IPR016024">
    <property type="entry name" value="ARM-type_fold"/>
</dbReference>
<dbReference type="Gene3D" id="1.25.10.10">
    <property type="entry name" value="Leucine-rich Repeat Variant"/>
    <property type="match status" value="1"/>
</dbReference>
<organism evidence="1 2">
    <name type="scientific">Streblomastix strix</name>
    <dbReference type="NCBI Taxonomy" id="222440"/>
    <lineage>
        <taxon>Eukaryota</taxon>
        <taxon>Metamonada</taxon>
        <taxon>Preaxostyla</taxon>
        <taxon>Oxymonadida</taxon>
        <taxon>Streblomastigidae</taxon>
        <taxon>Streblomastix</taxon>
    </lineage>
</organism>
<reference evidence="1 2" key="1">
    <citation type="submission" date="2019-03" db="EMBL/GenBank/DDBJ databases">
        <title>Single cell metagenomics reveals metabolic interactions within the superorganism composed of flagellate Streblomastix strix and complex community of Bacteroidetes bacteria on its surface.</title>
        <authorList>
            <person name="Treitli S.C."/>
            <person name="Kolisko M."/>
            <person name="Husnik F."/>
            <person name="Keeling P."/>
            <person name="Hampl V."/>
        </authorList>
    </citation>
    <scope>NUCLEOTIDE SEQUENCE [LARGE SCALE GENOMIC DNA]</scope>
    <source>
        <strain evidence="1">ST1C</strain>
    </source>
</reference>
<gene>
    <name evidence="1" type="ORF">EZS28_030395</name>
</gene>
<accession>A0A5J4UUJ9</accession>
<dbReference type="Proteomes" id="UP000324800">
    <property type="component" value="Unassembled WGS sequence"/>
</dbReference>
<name>A0A5J4UUJ9_9EUKA</name>
<comment type="caution">
    <text evidence="1">The sequence shown here is derived from an EMBL/GenBank/DDBJ whole genome shotgun (WGS) entry which is preliminary data.</text>
</comment>
<dbReference type="EMBL" id="SNRW01012245">
    <property type="protein sequence ID" value="KAA6374078.1"/>
    <property type="molecule type" value="Genomic_DNA"/>
</dbReference>
<proteinExistence type="predicted"/>
<protein>
    <submittedName>
        <fullName evidence="1">Uncharacterized protein</fullName>
    </submittedName>
</protein>
<sequence>MRRLLESCDEVNVKIAVGIIKRIIYACQEQSSYGVQIDIKQIIESDGTLDKLVTVLQNDEFQDQEVNQNAALAIGLIFKAAPLPKEFSNEVILTIKKMTNNEDQYISSIAICVLAGLAECQDNHTDILSSNYPVTIARFISQKKDIIVHYTLQLIHNILIHGLPQTVGMAILFFPVRPFEELSEHTDPFIAENARAIISILKI</sequence>